<feature type="coiled-coil region" evidence="5">
    <location>
        <begin position="7"/>
        <end position="34"/>
    </location>
</feature>
<reference evidence="7 8" key="1">
    <citation type="submission" date="2024-12" db="EMBL/GenBank/DDBJ databases">
        <title>The unique morphological basis and parallel evolutionary history of personate flowers in Penstemon.</title>
        <authorList>
            <person name="Depatie T.H."/>
            <person name="Wessinger C.A."/>
        </authorList>
    </citation>
    <scope>NUCLEOTIDE SEQUENCE [LARGE SCALE GENOMIC DNA]</scope>
    <source>
        <strain evidence="7">WTNN_2</strain>
        <tissue evidence="7">Leaf</tissue>
    </source>
</reference>
<sequence>MNKGTIITDAISYIEELQKNVDQLSDQLLKMEATCVKDEKTNFDKNDAENEMKIKPEIEVIHINGTKLWIKIVLEKKRGIITRLMEIMSALGFDLIDTSITTSKGAVLVAFSAEGIHVGVPDAAQIKEFLFKTINNI</sequence>
<dbReference type="Gene3D" id="4.10.280.10">
    <property type="entry name" value="Helix-loop-helix DNA-binding domain"/>
    <property type="match status" value="1"/>
</dbReference>
<dbReference type="PANTHER" id="PTHR31945:SF20">
    <property type="entry name" value="TRANSCRIPTION FACTOR DYT1"/>
    <property type="match status" value="1"/>
</dbReference>
<comment type="subcellular location">
    <subcellularLocation>
        <location evidence="1">Nucleus</location>
    </subcellularLocation>
</comment>
<evidence type="ECO:0000259" key="6">
    <source>
        <dbReference type="Pfam" id="PF22754"/>
    </source>
</evidence>
<keyword evidence="2" id="KW-0805">Transcription regulation</keyword>
<keyword evidence="5" id="KW-0175">Coiled coil</keyword>
<protein>
    <recommendedName>
        <fullName evidence="6">Plant bHLH transcription factor ACT-like domain-containing protein</fullName>
    </recommendedName>
</protein>
<dbReference type="GO" id="GO:0005634">
    <property type="term" value="C:nucleus"/>
    <property type="evidence" value="ECO:0007669"/>
    <property type="project" value="UniProtKB-SubCell"/>
</dbReference>
<accession>A0ABD3S818</accession>
<dbReference type="InterPro" id="IPR036638">
    <property type="entry name" value="HLH_DNA-bd_sf"/>
</dbReference>
<keyword evidence="8" id="KW-1185">Reference proteome</keyword>
<evidence type="ECO:0000313" key="7">
    <source>
        <dbReference type="EMBL" id="KAL3820655.1"/>
    </source>
</evidence>
<evidence type="ECO:0000256" key="3">
    <source>
        <dbReference type="ARBA" id="ARBA00023163"/>
    </source>
</evidence>
<comment type="caution">
    <text evidence="7">The sequence shown here is derived from an EMBL/GenBank/DDBJ whole genome shotgun (WGS) entry which is preliminary data.</text>
</comment>
<gene>
    <name evidence="7" type="ORF">ACJIZ3_006560</name>
</gene>
<name>A0ABD3S818_9LAMI</name>
<dbReference type="Pfam" id="PF22754">
    <property type="entry name" value="bHLH-TF_ACT-like_plant"/>
    <property type="match status" value="1"/>
</dbReference>
<keyword evidence="4" id="KW-0539">Nucleus</keyword>
<evidence type="ECO:0000256" key="5">
    <source>
        <dbReference type="SAM" id="Coils"/>
    </source>
</evidence>
<dbReference type="AlphaFoldDB" id="A0ABD3S818"/>
<proteinExistence type="predicted"/>
<evidence type="ECO:0000256" key="4">
    <source>
        <dbReference type="ARBA" id="ARBA00023242"/>
    </source>
</evidence>
<organism evidence="7 8">
    <name type="scientific">Penstemon smallii</name>
    <dbReference type="NCBI Taxonomy" id="265156"/>
    <lineage>
        <taxon>Eukaryota</taxon>
        <taxon>Viridiplantae</taxon>
        <taxon>Streptophyta</taxon>
        <taxon>Embryophyta</taxon>
        <taxon>Tracheophyta</taxon>
        <taxon>Spermatophyta</taxon>
        <taxon>Magnoliopsida</taxon>
        <taxon>eudicotyledons</taxon>
        <taxon>Gunneridae</taxon>
        <taxon>Pentapetalae</taxon>
        <taxon>asterids</taxon>
        <taxon>lamiids</taxon>
        <taxon>Lamiales</taxon>
        <taxon>Plantaginaceae</taxon>
        <taxon>Cheloneae</taxon>
        <taxon>Penstemon</taxon>
    </lineage>
</organism>
<dbReference type="InterPro" id="IPR054502">
    <property type="entry name" value="bHLH-TF_ACT-like_plant"/>
</dbReference>
<dbReference type="PANTHER" id="PTHR31945">
    <property type="entry name" value="TRANSCRIPTION FACTOR SCREAM2-RELATED"/>
    <property type="match status" value="1"/>
</dbReference>
<evidence type="ECO:0000256" key="1">
    <source>
        <dbReference type="ARBA" id="ARBA00004123"/>
    </source>
</evidence>
<evidence type="ECO:0000313" key="8">
    <source>
        <dbReference type="Proteomes" id="UP001634393"/>
    </source>
</evidence>
<dbReference type="Proteomes" id="UP001634393">
    <property type="component" value="Unassembled WGS sequence"/>
</dbReference>
<dbReference type="InterPro" id="IPR051358">
    <property type="entry name" value="TF_AMS/ICE1/BHLH6-like"/>
</dbReference>
<dbReference type="EMBL" id="JBJXBP010000007">
    <property type="protein sequence ID" value="KAL3820655.1"/>
    <property type="molecule type" value="Genomic_DNA"/>
</dbReference>
<evidence type="ECO:0000256" key="2">
    <source>
        <dbReference type="ARBA" id="ARBA00023015"/>
    </source>
</evidence>
<feature type="domain" description="Plant bHLH transcription factor ACT-like" evidence="6">
    <location>
        <begin position="58"/>
        <end position="134"/>
    </location>
</feature>
<keyword evidence="3" id="KW-0804">Transcription</keyword>
<dbReference type="GO" id="GO:0080090">
    <property type="term" value="P:regulation of primary metabolic process"/>
    <property type="evidence" value="ECO:0007669"/>
    <property type="project" value="UniProtKB-ARBA"/>
</dbReference>